<dbReference type="Pfam" id="PF05699">
    <property type="entry name" value="Dimer_Tnp_hAT"/>
    <property type="match status" value="1"/>
</dbReference>
<evidence type="ECO:0000259" key="1">
    <source>
        <dbReference type="Pfam" id="PF05699"/>
    </source>
</evidence>
<dbReference type="InterPro" id="IPR012337">
    <property type="entry name" value="RNaseH-like_sf"/>
</dbReference>
<dbReference type="PANTHER" id="PTHR23272">
    <property type="entry name" value="BED FINGER-RELATED"/>
    <property type="match status" value="1"/>
</dbReference>
<dbReference type="EMBL" id="LXQA010271800">
    <property type="protein sequence ID" value="MCI39791.1"/>
    <property type="molecule type" value="Genomic_DNA"/>
</dbReference>
<dbReference type="PANTHER" id="PTHR23272:SF184">
    <property type="entry name" value="OS03G0311250 PROTEIN"/>
    <property type="match status" value="1"/>
</dbReference>
<keyword evidence="3" id="KW-1185">Reference proteome</keyword>
<evidence type="ECO:0000313" key="2">
    <source>
        <dbReference type="EMBL" id="MCI39791.1"/>
    </source>
</evidence>
<dbReference type="GO" id="GO:0046983">
    <property type="term" value="F:protein dimerization activity"/>
    <property type="evidence" value="ECO:0007669"/>
    <property type="project" value="InterPro"/>
</dbReference>
<comment type="caution">
    <text evidence="2">The sequence shown here is derived from an EMBL/GenBank/DDBJ whole genome shotgun (WGS) entry which is preliminary data.</text>
</comment>
<protein>
    <submittedName>
        <fullName evidence="2">Transposase-like protein</fullName>
    </submittedName>
</protein>
<feature type="domain" description="HAT C-terminal dimerisation" evidence="1">
    <location>
        <begin position="1"/>
        <end position="48"/>
    </location>
</feature>
<dbReference type="AlphaFoldDB" id="A0A392RT24"/>
<dbReference type="SUPFAM" id="SSF53098">
    <property type="entry name" value="Ribonuclease H-like"/>
    <property type="match status" value="1"/>
</dbReference>
<sequence length="72" mass="7750">MVRGVLASPVSTVASESAFSTGGRVLDTYRSSLNPQMAEALICGQNWLKPTISQFKDLNINDEFELSATVVS</sequence>
<reference evidence="2 3" key="1">
    <citation type="journal article" date="2018" name="Front. Plant Sci.">
        <title>Red Clover (Trifolium pratense) and Zigzag Clover (T. medium) - A Picture of Genomic Similarities and Differences.</title>
        <authorList>
            <person name="Dluhosova J."/>
            <person name="Istvanek J."/>
            <person name="Nedelnik J."/>
            <person name="Repkova J."/>
        </authorList>
    </citation>
    <scope>NUCLEOTIDE SEQUENCE [LARGE SCALE GENOMIC DNA]</scope>
    <source>
        <strain evidence="3">cv. 10/8</strain>
        <tissue evidence="2">Leaf</tissue>
    </source>
</reference>
<dbReference type="Proteomes" id="UP000265520">
    <property type="component" value="Unassembled WGS sequence"/>
</dbReference>
<accession>A0A392RT24</accession>
<dbReference type="InterPro" id="IPR008906">
    <property type="entry name" value="HATC_C_dom"/>
</dbReference>
<proteinExistence type="predicted"/>
<feature type="non-terminal residue" evidence="2">
    <location>
        <position position="72"/>
    </location>
</feature>
<organism evidence="2 3">
    <name type="scientific">Trifolium medium</name>
    <dbReference type="NCBI Taxonomy" id="97028"/>
    <lineage>
        <taxon>Eukaryota</taxon>
        <taxon>Viridiplantae</taxon>
        <taxon>Streptophyta</taxon>
        <taxon>Embryophyta</taxon>
        <taxon>Tracheophyta</taxon>
        <taxon>Spermatophyta</taxon>
        <taxon>Magnoliopsida</taxon>
        <taxon>eudicotyledons</taxon>
        <taxon>Gunneridae</taxon>
        <taxon>Pentapetalae</taxon>
        <taxon>rosids</taxon>
        <taxon>fabids</taxon>
        <taxon>Fabales</taxon>
        <taxon>Fabaceae</taxon>
        <taxon>Papilionoideae</taxon>
        <taxon>50 kb inversion clade</taxon>
        <taxon>NPAAA clade</taxon>
        <taxon>Hologalegina</taxon>
        <taxon>IRL clade</taxon>
        <taxon>Trifolieae</taxon>
        <taxon>Trifolium</taxon>
    </lineage>
</organism>
<name>A0A392RT24_9FABA</name>
<evidence type="ECO:0000313" key="3">
    <source>
        <dbReference type="Proteomes" id="UP000265520"/>
    </source>
</evidence>